<comment type="caution">
    <text evidence="2">The sequence shown here is derived from an EMBL/GenBank/DDBJ whole genome shotgun (WGS) entry which is preliminary data.</text>
</comment>
<name>A0A014MBZ1_9BURK</name>
<reference evidence="2 3" key="1">
    <citation type="submission" date="2014-01" db="EMBL/GenBank/DDBJ databases">
        <title>Interspecies Systems Biology Uncovers Metabolites Affecting C. elegans Gene Expression and Life History Traits.</title>
        <authorList>
            <person name="Watson E."/>
            <person name="Macneil L.T."/>
            <person name="Ritter A.D."/>
            <person name="Yilmaz L.S."/>
            <person name="Rosebrock A.P."/>
            <person name="Caudy A.A."/>
            <person name="Walhout A.J."/>
        </authorList>
    </citation>
    <scope>NUCLEOTIDE SEQUENCE [LARGE SCALE GENOMIC DNA]</scope>
    <source>
        <strain evidence="2 3">DA1877</strain>
    </source>
</reference>
<proteinExistence type="predicted"/>
<dbReference type="EMBL" id="JBOK01000019">
    <property type="protein sequence ID" value="EXU79221.1"/>
    <property type="molecule type" value="Genomic_DNA"/>
</dbReference>
<organism evidence="2 3">
    <name type="scientific">Comamonas aquatica DA1877</name>
    <dbReference type="NCBI Taxonomy" id="1457173"/>
    <lineage>
        <taxon>Bacteria</taxon>
        <taxon>Pseudomonadati</taxon>
        <taxon>Pseudomonadota</taxon>
        <taxon>Betaproteobacteria</taxon>
        <taxon>Burkholderiales</taxon>
        <taxon>Comamonadaceae</taxon>
        <taxon>Comamonas</taxon>
    </lineage>
</organism>
<dbReference type="AlphaFoldDB" id="A0A014MBZ1"/>
<keyword evidence="2" id="KW-0675">Receptor</keyword>
<dbReference type="SUPFAM" id="SSF144064">
    <property type="entry name" value="Heme iron utilization protein-like"/>
    <property type="match status" value="1"/>
</dbReference>
<sequence length="377" mass="41343">MPHGRHGARFFQTRSNTMNAVVEQPLADHAAIRQAFAQARAQGLRAKDAAQSVGLSEGAVVAAHVGTHAQPLKALALAPQWFEILSALAPCGTLMALTRNESVVHEKDSIYQGFSREGQVALCNNDDIDLRLFFFQWHAGFAVTEPGQGGAAQHSLQFFNQHGVAVHKIYVRPSTDLQAWEAVVQRFADAQQDYGFVPAKPRAVVKDDASIDAAGLRQAWANMQDTHEFFGMLRHFECERQQSFRLTRGEFCEPLHLEAVTPLLQQAAAAAVPIMVFVGSKGCIQIHSGPVHHIKPMQTPGGADWINVLDPGFNLHLRRDLITAAWLVRKPTSDGVVTSVELFDASGDVVAMFFGVRHPGELELPAWRDLAESLPRA</sequence>
<dbReference type="Pfam" id="PF05171">
    <property type="entry name" value="HemS"/>
    <property type="match status" value="2"/>
</dbReference>
<dbReference type="CDD" id="cd16830">
    <property type="entry name" value="HemS-like_N"/>
    <property type="match status" value="1"/>
</dbReference>
<gene>
    <name evidence="2" type="ORF">AX13_06380</name>
</gene>
<accession>A0A014MBZ1</accession>
<evidence type="ECO:0000259" key="1">
    <source>
        <dbReference type="Pfam" id="PF05171"/>
    </source>
</evidence>
<keyword evidence="3" id="KW-1185">Reference proteome</keyword>
<evidence type="ECO:0000313" key="2">
    <source>
        <dbReference type="EMBL" id="EXU79221.1"/>
    </source>
</evidence>
<dbReference type="Gene3D" id="3.40.1570.10">
    <property type="entry name" value="HemS/ChuS/ChuX like domains"/>
    <property type="match status" value="2"/>
</dbReference>
<feature type="domain" description="Haemin-degrading HemS/ChuX" evidence="1">
    <location>
        <begin position="55"/>
        <end position="187"/>
    </location>
</feature>
<feature type="domain" description="Haemin-degrading HemS/ChuX" evidence="1">
    <location>
        <begin position="239"/>
        <end position="374"/>
    </location>
</feature>
<dbReference type="InterPro" id="IPR007845">
    <property type="entry name" value="HemS/ChuX_dom"/>
</dbReference>
<dbReference type="STRING" id="225991.MA05_06945"/>
<dbReference type="Proteomes" id="UP000020766">
    <property type="component" value="Unassembled WGS sequence"/>
</dbReference>
<dbReference type="GO" id="GO:0006826">
    <property type="term" value="P:iron ion transport"/>
    <property type="evidence" value="ECO:0007669"/>
    <property type="project" value="InterPro"/>
</dbReference>
<protein>
    <submittedName>
        <fullName evidence="2">Hemin receptor</fullName>
    </submittedName>
</protein>
<dbReference type="CDD" id="cd16831">
    <property type="entry name" value="HemS-like_C"/>
    <property type="match status" value="1"/>
</dbReference>
<dbReference type="PATRIC" id="fig|1457173.3.peg.2961"/>
<dbReference type="InterPro" id="IPR053733">
    <property type="entry name" value="Heme_Transport_Util_sf"/>
</dbReference>
<evidence type="ECO:0000313" key="3">
    <source>
        <dbReference type="Proteomes" id="UP000020766"/>
    </source>
</evidence>